<feature type="compositionally biased region" description="Polar residues" evidence="1">
    <location>
        <begin position="63"/>
        <end position="75"/>
    </location>
</feature>
<dbReference type="AlphaFoldDB" id="A0AAD7JZN4"/>
<keyword evidence="3" id="KW-1185">Reference proteome</keyword>
<feature type="compositionally biased region" description="Polar residues" evidence="1">
    <location>
        <begin position="342"/>
        <end position="359"/>
    </location>
</feature>
<feature type="region of interest" description="Disordered" evidence="1">
    <location>
        <begin position="229"/>
        <end position="263"/>
    </location>
</feature>
<name>A0AAD7JZN4_9AGAR</name>
<feature type="compositionally biased region" description="Polar residues" evidence="1">
    <location>
        <begin position="87"/>
        <end position="102"/>
    </location>
</feature>
<feature type="region of interest" description="Disordered" evidence="1">
    <location>
        <begin position="286"/>
        <end position="372"/>
    </location>
</feature>
<gene>
    <name evidence="2" type="ORF">B0H16DRAFT_1510278</name>
</gene>
<evidence type="ECO:0000256" key="1">
    <source>
        <dbReference type="SAM" id="MobiDB-lite"/>
    </source>
</evidence>
<feature type="compositionally biased region" description="Low complexity" evidence="1">
    <location>
        <begin position="360"/>
        <end position="372"/>
    </location>
</feature>
<accession>A0AAD7JZN4</accession>
<reference evidence="2" key="1">
    <citation type="submission" date="2023-03" db="EMBL/GenBank/DDBJ databases">
        <title>Massive genome expansion in bonnet fungi (Mycena s.s.) driven by repeated elements and novel gene families across ecological guilds.</title>
        <authorList>
            <consortium name="Lawrence Berkeley National Laboratory"/>
            <person name="Harder C.B."/>
            <person name="Miyauchi S."/>
            <person name="Viragh M."/>
            <person name="Kuo A."/>
            <person name="Thoen E."/>
            <person name="Andreopoulos B."/>
            <person name="Lu D."/>
            <person name="Skrede I."/>
            <person name="Drula E."/>
            <person name="Henrissat B."/>
            <person name="Morin E."/>
            <person name="Kohler A."/>
            <person name="Barry K."/>
            <person name="LaButti K."/>
            <person name="Morin E."/>
            <person name="Salamov A."/>
            <person name="Lipzen A."/>
            <person name="Mereny Z."/>
            <person name="Hegedus B."/>
            <person name="Baldrian P."/>
            <person name="Stursova M."/>
            <person name="Weitz H."/>
            <person name="Taylor A."/>
            <person name="Grigoriev I.V."/>
            <person name="Nagy L.G."/>
            <person name="Martin F."/>
            <person name="Kauserud H."/>
        </authorList>
    </citation>
    <scope>NUCLEOTIDE SEQUENCE</scope>
    <source>
        <strain evidence="2">CBHHK182m</strain>
    </source>
</reference>
<feature type="region of interest" description="Disordered" evidence="1">
    <location>
        <begin position="1"/>
        <end position="210"/>
    </location>
</feature>
<dbReference type="Proteomes" id="UP001215598">
    <property type="component" value="Unassembled WGS sequence"/>
</dbReference>
<comment type="caution">
    <text evidence="2">The sequence shown here is derived from an EMBL/GenBank/DDBJ whole genome shotgun (WGS) entry which is preliminary data.</text>
</comment>
<proteinExistence type="predicted"/>
<feature type="compositionally biased region" description="Basic and acidic residues" evidence="1">
    <location>
        <begin position="286"/>
        <end position="295"/>
    </location>
</feature>
<evidence type="ECO:0000313" key="2">
    <source>
        <dbReference type="EMBL" id="KAJ7773874.1"/>
    </source>
</evidence>
<dbReference type="EMBL" id="JARKIB010000012">
    <property type="protein sequence ID" value="KAJ7773874.1"/>
    <property type="molecule type" value="Genomic_DNA"/>
</dbReference>
<evidence type="ECO:0000313" key="3">
    <source>
        <dbReference type="Proteomes" id="UP001215598"/>
    </source>
</evidence>
<evidence type="ECO:0008006" key="4">
    <source>
        <dbReference type="Google" id="ProtNLM"/>
    </source>
</evidence>
<feature type="compositionally biased region" description="Low complexity" evidence="1">
    <location>
        <begin position="143"/>
        <end position="156"/>
    </location>
</feature>
<sequence>MTARQPFVFGGPPRPESRSAGPGPAAPPTFVADPSNPLNGGPIGTNSQKDRTENAENRPLNIGSLTKGNRSQNPPSRRPSMQAPSRPATSDPHSISASSNHPRTSDPHLKPKPSLTANHRMQAHRDSIVAPTPLQARSTPPMFSNNAQSSSFSSNFKTPALPASQSSDAFHAPANDQMITQQQQSPEESQDDSLLETSSYHLNVLPSQPGPHRIVFGARAVTDLTDLTQDDDVYEVPESDVAVRGRNKRGRSEVEDDDDEHERVQGYAKRFKAGQQQADVNAYLRSSHDGSELYRRSSTSSPHDVATQEYPPAQQPRQQHRHSAGPRAGSVHPPHPVRGFPPQTQYTNTNVDPARSSTRGAHSQADAGAAPSAATRELLHLVKAHDFELRADAKVEKYKQLTEKWKGCTREEWLAGAQELTMLYNKIFDFAKSHMAAKLELFAICDKKLDEANDVLKDRDGLLVAAKDQFVAESGHVVRK</sequence>
<organism evidence="2 3">
    <name type="scientific">Mycena metata</name>
    <dbReference type="NCBI Taxonomy" id="1033252"/>
    <lineage>
        <taxon>Eukaryota</taxon>
        <taxon>Fungi</taxon>
        <taxon>Dikarya</taxon>
        <taxon>Basidiomycota</taxon>
        <taxon>Agaricomycotina</taxon>
        <taxon>Agaricomycetes</taxon>
        <taxon>Agaricomycetidae</taxon>
        <taxon>Agaricales</taxon>
        <taxon>Marasmiineae</taxon>
        <taxon>Mycenaceae</taxon>
        <taxon>Mycena</taxon>
    </lineage>
</organism>
<feature type="compositionally biased region" description="Acidic residues" evidence="1">
    <location>
        <begin position="229"/>
        <end position="238"/>
    </location>
</feature>
<protein>
    <recommendedName>
        <fullName evidence="4">Extracellular mutant protein 11 C-terminal domain-containing protein</fullName>
    </recommendedName>
</protein>